<dbReference type="InterPro" id="IPR013149">
    <property type="entry name" value="ADH-like_C"/>
</dbReference>
<dbReference type="InterPro" id="IPR036291">
    <property type="entry name" value="NAD(P)-bd_dom_sf"/>
</dbReference>
<evidence type="ECO:0000256" key="3">
    <source>
        <dbReference type="ARBA" id="ARBA00022723"/>
    </source>
</evidence>
<comment type="cofactor">
    <cofactor evidence="1">
        <name>Zn(2+)</name>
        <dbReference type="ChEBI" id="CHEBI:29105"/>
    </cofactor>
</comment>
<comment type="caution">
    <text evidence="8">The sequence shown here is derived from an EMBL/GenBank/DDBJ whole genome shotgun (WGS) entry which is preliminary data.</text>
</comment>
<dbReference type="Pfam" id="PF08240">
    <property type="entry name" value="ADH_N"/>
    <property type="match status" value="1"/>
</dbReference>
<keyword evidence="5" id="KW-0560">Oxidoreductase</keyword>
<dbReference type="EMBL" id="JAPDIA010000003">
    <property type="protein sequence ID" value="MDG0809103.1"/>
    <property type="molecule type" value="Genomic_DNA"/>
</dbReference>
<evidence type="ECO:0000259" key="7">
    <source>
        <dbReference type="Pfam" id="PF08240"/>
    </source>
</evidence>
<dbReference type="InterPro" id="IPR013154">
    <property type="entry name" value="ADH-like_N"/>
</dbReference>
<evidence type="ECO:0000259" key="6">
    <source>
        <dbReference type="Pfam" id="PF00107"/>
    </source>
</evidence>
<name>A0A9X4KR33_9BACL</name>
<evidence type="ECO:0000256" key="4">
    <source>
        <dbReference type="ARBA" id="ARBA00022833"/>
    </source>
</evidence>
<protein>
    <submittedName>
        <fullName evidence="8">Zinc-binding alcohol dehydrogenase</fullName>
    </submittedName>
</protein>
<organism evidence="8 9">
    <name type="scientific">Cohnella rhizosphaerae</name>
    <dbReference type="NCBI Taxonomy" id="1457232"/>
    <lineage>
        <taxon>Bacteria</taxon>
        <taxon>Bacillati</taxon>
        <taxon>Bacillota</taxon>
        <taxon>Bacilli</taxon>
        <taxon>Bacillales</taxon>
        <taxon>Paenibacillaceae</taxon>
        <taxon>Cohnella</taxon>
    </lineage>
</organism>
<feature type="domain" description="Alcohol dehydrogenase-like C-terminal" evidence="6">
    <location>
        <begin position="168"/>
        <end position="278"/>
    </location>
</feature>
<dbReference type="PANTHER" id="PTHR43350:SF19">
    <property type="entry name" value="D-GULOSIDE 3-DEHYDROGENASE"/>
    <property type="match status" value="1"/>
</dbReference>
<dbReference type="GO" id="GO:0046872">
    <property type="term" value="F:metal ion binding"/>
    <property type="evidence" value="ECO:0007669"/>
    <property type="project" value="UniProtKB-KW"/>
</dbReference>
<sequence length="335" mass="36733">MSLQGKAVVFTDRQRVEVHEVRLPAPSADDVVIDVEISWISNGTESSFLRGERTAGDTPYAEGHPWPFPIVAGYQKVGTVLQVGSAVSAFKPGDRVFATISKVEGMYEPYGGHVSPAVTAADQVWKLPQDADPLDYSGLVLAQVGYNCGERPPIREGSRALVIGDGLVGHWAAQTLHHRGSRVTVLGRHEDRMRLLPETIGHLRSGQQDTGTELRRLAEAQGLDILVDTVGDMDAVTANLPLLAHDSHFVSAGFYGNRGLVDIQALRDKEITLHAPAGWNKRRMDAALEGIRQGWLQTGKLVTHRFPVDRAAEAWELIVGRHEPYLGVVLEWRQP</sequence>
<dbReference type="InterPro" id="IPR011032">
    <property type="entry name" value="GroES-like_sf"/>
</dbReference>
<gene>
    <name evidence="8" type="ORF">OMP40_06705</name>
</gene>
<accession>A0A9X4KR33</accession>
<evidence type="ECO:0000256" key="5">
    <source>
        <dbReference type="ARBA" id="ARBA00023002"/>
    </source>
</evidence>
<keyword evidence="3" id="KW-0479">Metal-binding</keyword>
<evidence type="ECO:0000256" key="1">
    <source>
        <dbReference type="ARBA" id="ARBA00001947"/>
    </source>
</evidence>
<keyword evidence="4" id="KW-0862">Zinc</keyword>
<dbReference type="SUPFAM" id="SSF50129">
    <property type="entry name" value="GroES-like"/>
    <property type="match status" value="1"/>
</dbReference>
<dbReference type="CDD" id="cd08255">
    <property type="entry name" value="2-desacetyl-2-hydroxyethyl_bacteriochlorophyllide_like"/>
    <property type="match status" value="1"/>
</dbReference>
<proteinExistence type="inferred from homology"/>
<reference evidence="8" key="1">
    <citation type="submission" date="2022-10" db="EMBL/GenBank/DDBJ databases">
        <title>Comparative genomic analysis of Cohnella hashimotonis sp. nov., isolated from the International Space Station.</title>
        <authorList>
            <person name="Simpson A."/>
            <person name="Venkateswaran K."/>
        </authorList>
    </citation>
    <scope>NUCLEOTIDE SEQUENCE</scope>
    <source>
        <strain evidence="8">DSM 28161</strain>
    </source>
</reference>
<feature type="domain" description="Alcohol dehydrogenase-like N-terminal" evidence="7">
    <location>
        <begin position="57"/>
        <end position="128"/>
    </location>
</feature>
<evidence type="ECO:0000256" key="2">
    <source>
        <dbReference type="ARBA" id="ARBA00008072"/>
    </source>
</evidence>
<dbReference type="Proteomes" id="UP001153404">
    <property type="component" value="Unassembled WGS sequence"/>
</dbReference>
<dbReference type="AlphaFoldDB" id="A0A9X4KR33"/>
<dbReference type="Pfam" id="PF00107">
    <property type="entry name" value="ADH_zinc_N"/>
    <property type="match status" value="1"/>
</dbReference>
<dbReference type="Gene3D" id="3.90.180.10">
    <property type="entry name" value="Medium-chain alcohol dehydrogenases, catalytic domain"/>
    <property type="match status" value="2"/>
</dbReference>
<keyword evidence="9" id="KW-1185">Reference proteome</keyword>
<evidence type="ECO:0000313" key="8">
    <source>
        <dbReference type="EMBL" id="MDG0809103.1"/>
    </source>
</evidence>
<dbReference type="RefSeq" id="WP_277530195.1">
    <property type="nucleotide sequence ID" value="NZ_JAPDIA010000003.1"/>
</dbReference>
<evidence type="ECO:0000313" key="9">
    <source>
        <dbReference type="Proteomes" id="UP001153404"/>
    </source>
</evidence>
<dbReference type="PANTHER" id="PTHR43350">
    <property type="entry name" value="NAD-DEPENDENT ALCOHOL DEHYDROGENASE"/>
    <property type="match status" value="1"/>
</dbReference>
<dbReference type="SUPFAM" id="SSF51735">
    <property type="entry name" value="NAD(P)-binding Rossmann-fold domains"/>
    <property type="match status" value="1"/>
</dbReference>
<comment type="similarity">
    <text evidence="2">Belongs to the zinc-containing alcohol dehydrogenase family.</text>
</comment>
<dbReference type="GO" id="GO:0016491">
    <property type="term" value="F:oxidoreductase activity"/>
    <property type="evidence" value="ECO:0007669"/>
    <property type="project" value="UniProtKB-KW"/>
</dbReference>
<dbReference type="Gene3D" id="3.40.50.720">
    <property type="entry name" value="NAD(P)-binding Rossmann-like Domain"/>
    <property type="match status" value="1"/>
</dbReference>